<dbReference type="InterPro" id="IPR011342">
    <property type="entry name" value="Shikimate_DH"/>
</dbReference>
<dbReference type="NCBIfam" id="TIGR00507">
    <property type="entry name" value="aroE"/>
    <property type="match status" value="1"/>
</dbReference>
<dbReference type="GO" id="GO:0004764">
    <property type="term" value="F:shikimate 3-dehydrogenase (NADP+) activity"/>
    <property type="evidence" value="ECO:0007669"/>
    <property type="project" value="UniProtKB-UniRule"/>
</dbReference>
<evidence type="ECO:0000259" key="10">
    <source>
        <dbReference type="Pfam" id="PF08501"/>
    </source>
</evidence>
<dbReference type="UniPathway" id="UPA00053">
    <property type="reaction ID" value="UER00087"/>
</dbReference>
<evidence type="ECO:0000256" key="1">
    <source>
        <dbReference type="ARBA" id="ARBA00004871"/>
    </source>
</evidence>
<dbReference type="Proteomes" id="UP000181997">
    <property type="component" value="Unassembled WGS sequence"/>
</dbReference>
<feature type="binding site" evidence="8">
    <location>
        <position position="102"/>
    </location>
    <ligand>
        <name>shikimate</name>
        <dbReference type="ChEBI" id="CHEBI:36208"/>
    </ligand>
</feature>
<feature type="binding site" evidence="8">
    <location>
        <position position="87"/>
    </location>
    <ligand>
        <name>shikimate</name>
        <dbReference type="ChEBI" id="CHEBI:36208"/>
    </ligand>
</feature>
<keyword evidence="6 8" id="KW-0057">Aromatic amino acid biosynthesis</keyword>
<protein>
    <recommendedName>
        <fullName evidence="2 8">Shikimate dehydrogenase (NADP(+))</fullName>
        <shortName evidence="8">SDH</shortName>
        <ecNumber evidence="2 8">1.1.1.25</ecNumber>
    </recommendedName>
</protein>
<dbReference type="OrthoDB" id="9792692at2"/>
<accession>A0A0V8HMH2</accession>
<dbReference type="GO" id="GO:0050661">
    <property type="term" value="F:NADP binding"/>
    <property type="evidence" value="ECO:0007669"/>
    <property type="project" value="InterPro"/>
</dbReference>
<feature type="binding site" evidence="8">
    <location>
        <position position="242"/>
    </location>
    <ligand>
        <name>NADP(+)</name>
        <dbReference type="ChEBI" id="CHEBI:58349"/>
    </ligand>
</feature>
<dbReference type="Gene3D" id="3.40.50.720">
    <property type="entry name" value="NAD(P)-binding Rossmann-like Domain"/>
    <property type="match status" value="1"/>
</dbReference>
<comment type="function">
    <text evidence="8">Involved in the biosynthesis of the chorismate, which leads to the biosynthesis of aromatic amino acids. Catalyzes the reversible NADPH linked reduction of 3-dehydroshikimate (DHSA) to yield shikimate (SA).</text>
</comment>
<evidence type="ECO:0000256" key="4">
    <source>
        <dbReference type="ARBA" id="ARBA00022857"/>
    </source>
</evidence>
<reference evidence="13" key="1">
    <citation type="submission" date="2016-08" db="EMBL/GenBank/DDBJ databases">
        <authorList>
            <person name="Varghese N."/>
            <person name="Submissions Spin"/>
        </authorList>
    </citation>
    <scope>NUCLEOTIDE SEQUENCE [LARGE SCALE GENOMIC DNA]</scope>
    <source>
        <strain evidence="13">SGD-1123</strain>
    </source>
</reference>
<feature type="domain" description="Shikimate dehydrogenase substrate binding N-terminal" evidence="10">
    <location>
        <begin position="7"/>
        <end position="89"/>
    </location>
</feature>
<dbReference type="InterPro" id="IPR013708">
    <property type="entry name" value="Shikimate_DH-bd_N"/>
</dbReference>
<feature type="binding site" evidence="8">
    <location>
        <begin position="15"/>
        <end position="17"/>
    </location>
    <ligand>
        <name>shikimate</name>
        <dbReference type="ChEBI" id="CHEBI:36208"/>
    </ligand>
</feature>
<dbReference type="Pfam" id="PF18317">
    <property type="entry name" value="SDH_C"/>
    <property type="match status" value="1"/>
</dbReference>
<evidence type="ECO:0000256" key="2">
    <source>
        <dbReference type="ARBA" id="ARBA00012962"/>
    </source>
</evidence>
<feature type="binding site" evidence="8">
    <location>
        <position position="249"/>
    </location>
    <ligand>
        <name>shikimate</name>
        <dbReference type="ChEBI" id="CHEBI:36208"/>
    </ligand>
</feature>
<dbReference type="Pfam" id="PF01488">
    <property type="entry name" value="Shikimate_DH"/>
    <property type="match status" value="1"/>
</dbReference>
<dbReference type="GO" id="GO:0008652">
    <property type="term" value="P:amino acid biosynthetic process"/>
    <property type="evidence" value="ECO:0007669"/>
    <property type="project" value="UniProtKB-KW"/>
</dbReference>
<dbReference type="NCBIfam" id="NF001319">
    <property type="entry name" value="PRK00258.3-3"/>
    <property type="match status" value="1"/>
</dbReference>
<feature type="domain" description="SDH C-terminal" evidence="11">
    <location>
        <begin position="242"/>
        <end position="272"/>
    </location>
</feature>
<evidence type="ECO:0000256" key="7">
    <source>
        <dbReference type="ARBA" id="ARBA00049442"/>
    </source>
</evidence>
<keyword evidence="3 8" id="KW-0028">Amino-acid biosynthesis</keyword>
<dbReference type="GO" id="GO:0019632">
    <property type="term" value="P:shikimate metabolic process"/>
    <property type="evidence" value="ECO:0007669"/>
    <property type="project" value="InterPro"/>
</dbReference>
<sequence length="280" mass="29771">MEELYGVIGDPIVHSMSPVMHNAAFKKAAIDASYGKFHVTTDALPQAINGIRALGLRGINVTVPHKTAVISLLDEVDPLAQSIGAVNTIVNREGKLIGFNTDGLGFVEGLKKEISGGLSNKSVLIIGAGGASKAIYHTLAALGVKKIDLANRSEEKAAAMIGTCPAGVESHYHGLNQAERVLHLYDIVIQTTSIGMYPRVGESPVSIERVKAGAVFSDIIYNPLKTTFLKQAEEKGAIIQNGIDMFVHQGALAFNKWTGVTPDTDLMKKVVLKQLGGTQC</sequence>
<dbReference type="InterPro" id="IPR022893">
    <property type="entry name" value="Shikimate_DH_fam"/>
</dbReference>
<dbReference type="Pfam" id="PF08501">
    <property type="entry name" value="Shikimate_dh_N"/>
    <property type="match status" value="1"/>
</dbReference>
<dbReference type="InterPro" id="IPR046346">
    <property type="entry name" value="Aminoacid_DH-like_N_sf"/>
</dbReference>
<comment type="pathway">
    <text evidence="1 8">Metabolic intermediate biosynthesis; chorismate biosynthesis; chorismate from D-erythrose 4-phosphate and phosphoenolpyruvate: step 4/7.</text>
</comment>
<comment type="caution">
    <text evidence="8">Lacks conserved residue(s) required for the propagation of feature annotation.</text>
</comment>
<dbReference type="SUPFAM" id="SSF53223">
    <property type="entry name" value="Aminoacid dehydrogenase-like, N-terminal domain"/>
    <property type="match status" value="1"/>
</dbReference>
<dbReference type="InterPro" id="IPR041121">
    <property type="entry name" value="SDH_C"/>
</dbReference>
<evidence type="ECO:0000256" key="3">
    <source>
        <dbReference type="ARBA" id="ARBA00022605"/>
    </source>
</evidence>
<comment type="similarity">
    <text evidence="8">Belongs to the shikimate dehydrogenase family.</text>
</comment>
<dbReference type="SUPFAM" id="SSF51735">
    <property type="entry name" value="NAD(P)-binding Rossmann-fold domains"/>
    <property type="match status" value="1"/>
</dbReference>
<dbReference type="RefSeq" id="WP_058297831.1">
    <property type="nucleotide sequence ID" value="NZ_FMAU01000001.1"/>
</dbReference>
<feature type="domain" description="Quinate/shikimate 5-dehydrogenase/glutamyl-tRNA reductase" evidence="9">
    <location>
        <begin position="112"/>
        <end position="193"/>
    </location>
</feature>
<keyword evidence="4 8" id="KW-0521">NADP</keyword>
<keyword evidence="13" id="KW-1185">Reference proteome</keyword>
<gene>
    <name evidence="8" type="primary">aroE</name>
    <name evidence="12" type="ORF">GA0061094_1228</name>
</gene>
<dbReference type="InterPro" id="IPR006151">
    <property type="entry name" value="Shikm_DH/Glu-tRNA_Rdtase"/>
</dbReference>
<dbReference type="InterPro" id="IPR036291">
    <property type="entry name" value="NAD(P)-bd_dom_sf"/>
</dbReference>
<evidence type="ECO:0000313" key="12">
    <source>
        <dbReference type="EMBL" id="SCB89501.1"/>
    </source>
</evidence>
<dbReference type="CDD" id="cd01065">
    <property type="entry name" value="NAD_bind_Shikimate_DH"/>
    <property type="match status" value="1"/>
</dbReference>
<feature type="binding site" evidence="8">
    <location>
        <position position="62"/>
    </location>
    <ligand>
        <name>shikimate</name>
        <dbReference type="ChEBI" id="CHEBI:36208"/>
    </ligand>
</feature>
<dbReference type="Gene3D" id="3.40.50.10860">
    <property type="entry name" value="Leucine Dehydrogenase, chain A, domain 1"/>
    <property type="match status" value="1"/>
</dbReference>
<comment type="subunit">
    <text evidence="8">Homodimer.</text>
</comment>
<evidence type="ECO:0000259" key="11">
    <source>
        <dbReference type="Pfam" id="PF18317"/>
    </source>
</evidence>
<dbReference type="GO" id="GO:0009423">
    <property type="term" value="P:chorismate biosynthetic process"/>
    <property type="evidence" value="ECO:0007669"/>
    <property type="project" value="UniProtKB-UniRule"/>
</dbReference>
<dbReference type="PANTHER" id="PTHR21089">
    <property type="entry name" value="SHIKIMATE DEHYDROGENASE"/>
    <property type="match status" value="1"/>
</dbReference>
<feature type="binding site" evidence="8">
    <location>
        <position position="219"/>
    </location>
    <ligand>
        <name>NADP(+)</name>
        <dbReference type="ChEBI" id="CHEBI:58349"/>
    </ligand>
</feature>
<keyword evidence="5 8" id="KW-0560">Oxidoreductase</keyword>
<evidence type="ECO:0000256" key="6">
    <source>
        <dbReference type="ARBA" id="ARBA00023141"/>
    </source>
</evidence>
<dbReference type="EMBL" id="FMAU01000001">
    <property type="protein sequence ID" value="SCB89501.1"/>
    <property type="molecule type" value="Genomic_DNA"/>
</dbReference>
<dbReference type="FunFam" id="3.40.50.10860:FF:000004">
    <property type="entry name" value="Quinate/shikimate dehydrogenase"/>
    <property type="match status" value="1"/>
</dbReference>
<feature type="binding site" evidence="8">
    <location>
        <position position="221"/>
    </location>
    <ligand>
        <name>shikimate</name>
        <dbReference type="ChEBI" id="CHEBI:36208"/>
    </ligand>
</feature>
<dbReference type="HAMAP" id="MF_00222">
    <property type="entry name" value="Shikimate_DH_AroE"/>
    <property type="match status" value="1"/>
</dbReference>
<dbReference type="EC" id="1.1.1.25" evidence="2 8"/>
<evidence type="ECO:0000256" key="5">
    <source>
        <dbReference type="ARBA" id="ARBA00023002"/>
    </source>
</evidence>
<dbReference type="GO" id="GO:0009073">
    <property type="term" value="P:aromatic amino acid family biosynthetic process"/>
    <property type="evidence" value="ECO:0007669"/>
    <property type="project" value="UniProtKB-KW"/>
</dbReference>
<evidence type="ECO:0000313" key="13">
    <source>
        <dbReference type="Proteomes" id="UP000181997"/>
    </source>
</evidence>
<evidence type="ECO:0000256" key="8">
    <source>
        <dbReference type="HAMAP-Rule" id="MF_00222"/>
    </source>
</evidence>
<name>A0A0V8HMH2_9BACI</name>
<feature type="active site" description="Proton acceptor" evidence="8">
    <location>
        <position position="66"/>
    </location>
</feature>
<feature type="binding site" evidence="8">
    <location>
        <begin position="127"/>
        <end position="131"/>
    </location>
    <ligand>
        <name>NADP(+)</name>
        <dbReference type="ChEBI" id="CHEBI:58349"/>
    </ligand>
</feature>
<proteinExistence type="inferred from homology"/>
<dbReference type="AlphaFoldDB" id="A0A0V8HMH2"/>
<dbReference type="PANTHER" id="PTHR21089:SF1">
    <property type="entry name" value="BIFUNCTIONAL 3-DEHYDROQUINATE DEHYDRATASE_SHIKIMATE DEHYDROGENASE, CHLOROPLASTIC"/>
    <property type="match status" value="1"/>
</dbReference>
<evidence type="ECO:0000259" key="9">
    <source>
        <dbReference type="Pfam" id="PF01488"/>
    </source>
</evidence>
<dbReference type="GO" id="GO:0005829">
    <property type="term" value="C:cytosol"/>
    <property type="evidence" value="ECO:0007669"/>
    <property type="project" value="TreeGrafter"/>
</dbReference>
<comment type="catalytic activity">
    <reaction evidence="7 8">
        <text>shikimate + NADP(+) = 3-dehydroshikimate + NADPH + H(+)</text>
        <dbReference type="Rhea" id="RHEA:17737"/>
        <dbReference type="ChEBI" id="CHEBI:15378"/>
        <dbReference type="ChEBI" id="CHEBI:16630"/>
        <dbReference type="ChEBI" id="CHEBI:36208"/>
        <dbReference type="ChEBI" id="CHEBI:57783"/>
        <dbReference type="ChEBI" id="CHEBI:58349"/>
        <dbReference type="EC" id="1.1.1.25"/>
    </reaction>
</comment>
<organism evidence="12 13">
    <name type="scientific">[Bacillus] enclensis</name>
    <dbReference type="NCBI Taxonomy" id="1402860"/>
    <lineage>
        <taxon>Bacteria</taxon>
        <taxon>Bacillati</taxon>
        <taxon>Bacillota</taxon>
        <taxon>Bacilli</taxon>
        <taxon>Bacillales</taxon>
        <taxon>Bacillaceae</taxon>
        <taxon>Rossellomorea</taxon>
    </lineage>
</organism>